<feature type="domain" description="GST N-terminal" evidence="1">
    <location>
        <begin position="4"/>
        <end position="84"/>
    </location>
</feature>
<proteinExistence type="predicted"/>
<dbReference type="Gene3D" id="1.20.1050.10">
    <property type="match status" value="1"/>
</dbReference>
<dbReference type="Proteomes" id="UP000218934">
    <property type="component" value="Unassembled WGS sequence"/>
</dbReference>
<sequence length="226" mass="25676">MIMTARFTLYHFPGACSRVTRAALEQAGLNYETYIVRLMEPDSRADYLAINPKGKVPALRIGDKLLSENSAILLHLHRYFPDAGLLPFDPGRLGENEAVEDLIWCSATLHPMTRMVRNPARFTRTGDVDGIRALGIEYYQPVLKRLSERFEAGRWWYGDQWSIIDAYLNWNYTTAELGGLDLSPYSALRRHCDDTQAQAALARVLSFEQEELRDMGASLSALPKYD</sequence>
<dbReference type="InterPro" id="IPR036282">
    <property type="entry name" value="Glutathione-S-Trfase_C_sf"/>
</dbReference>
<name>A0A2A4FN80_9SPHN</name>
<dbReference type="InterPro" id="IPR040079">
    <property type="entry name" value="Glutathione_S-Trfase"/>
</dbReference>
<dbReference type="PANTHER" id="PTHR44051:SF8">
    <property type="entry name" value="GLUTATHIONE S-TRANSFERASE GSTA"/>
    <property type="match status" value="1"/>
</dbReference>
<dbReference type="GO" id="GO:0016740">
    <property type="term" value="F:transferase activity"/>
    <property type="evidence" value="ECO:0007669"/>
    <property type="project" value="UniProtKB-KW"/>
</dbReference>
<organism evidence="2 3">
    <name type="scientific">Rhizorhabdus dicambivorans</name>
    <dbReference type="NCBI Taxonomy" id="1850238"/>
    <lineage>
        <taxon>Bacteria</taxon>
        <taxon>Pseudomonadati</taxon>
        <taxon>Pseudomonadota</taxon>
        <taxon>Alphaproteobacteria</taxon>
        <taxon>Sphingomonadales</taxon>
        <taxon>Sphingomonadaceae</taxon>
        <taxon>Rhizorhabdus</taxon>
    </lineage>
</organism>
<evidence type="ECO:0000313" key="2">
    <source>
        <dbReference type="EMBL" id="PCE39863.1"/>
    </source>
</evidence>
<dbReference type="SUPFAM" id="SSF52833">
    <property type="entry name" value="Thioredoxin-like"/>
    <property type="match status" value="1"/>
</dbReference>
<keyword evidence="2" id="KW-0808">Transferase</keyword>
<dbReference type="PANTHER" id="PTHR44051">
    <property type="entry name" value="GLUTATHIONE S-TRANSFERASE-RELATED"/>
    <property type="match status" value="1"/>
</dbReference>
<dbReference type="Pfam" id="PF02798">
    <property type="entry name" value="GST_N"/>
    <property type="match status" value="1"/>
</dbReference>
<dbReference type="KEGG" id="rdi:CMV14_14590"/>
<dbReference type="Gene3D" id="3.40.30.10">
    <property type="entry name" value="Glutaredoxin"/>
    <property type="match status" value="1"/>
</dbReference>
<accession>A0A2A4FN80</accession>
<dbReference type="SUPFAM" id="SSF47616">
    <property type="entry name" value="GST C-terminal domain-like"/>
    <property type="match status" value="1"/>
</dbReference>
<dbReference type="InterPro" id="IPR004045">
    <property type="entry name" value="Glutathione_S-Trfase_N"/>
</dbReference>
<dbReference type="OrthoDB" id="5293590at2"/>
<dbReference type="SFLD" id="SFLDS00019">
    <property type="entry name" value="Glutathione_Transferase_(cytos"/>
    <property type="match status" value="1"/>
</dbReference>
<dbReference type="AlphaFoldDB" id="A0A2A4FN80"/>
<protein>
    <submittedName>
        <fullName evidence="2">Glutathione S-transferase family protein</fullName>
    </submittedName>
</protein>
<dbReference type="EMBL" id="NWUF01000042">
    <property type="protein sequence ID" value="PCE39863.1"/>
    <property type="molecule type" value="Genomic_DNA"/>
</dbReference>
<gene>
    <name evidence="2" type="ORF">COO09_23200</name>
</gene>
<comment type="caution">
    <text evidence="2">The sequence shown here is derived from an EMBL/GenBank/DDBJ whole genome shotgun (WGS) entry which is preliminary data.</text>
</comment>
<dbReference type="CDD" id="cd03057">
    <property type="entry name" value="GST_N_Beta"/>
    <property type="match status" value="1"/>
</dbReference>
<keyword evidence="3" id="KW-1185">Reference proteome</keyword>
<dbReference type="InterPro" id="IPR036249">
    <property type="entry name" value="Thioredoxin-like_sf"/>
</dbReference>
<evidence type="ECO:0000313" key="3">
    <source>
        <dbReference type="Proteomes" id="UP000218934"/>
    </source>
</evidence>
<dbReference type="RefSeq" id="WP_066969644.1">
    <property type="nucleotide sequence ID" value="NZ_CP023449.1"/>
</dbReference>
<evidence type="ECO:0000259" key="1">
    <source>
        <dbReference type="PROSITE" id="PS50404"/>
    </source>
</evidence>
<dbReference type="PROSITE" id="PS50404">
    <property type="entry name" value="GST_NTER"/>
    <property type="match status" value="1"/>
</dbReference>
<reference evidence="2 3" key="1">
    <citation type="submission" date="2017-09" db="EMBL/GenBank/DDBJ databases">
        <title>The Catabolism of 3,6-Dichlorosalicylic acid is Initiated by the Cytochrome P450 Monooxygenase DsmABC in Rhizorhabdus dicambivorans Ndbn-20.</title>
        <authorList>
            <person name="Na L."/>
        </authorList>
    </citation>
    <scope>NUCLEOTIDE SEQUENCE [LARGE SCALE GENOMIC DNA]</scope>
    <source>
        <strain evidence="2 3">Ndbn-20m</strain>
    </source>
</reference>